<organism evidence="1">
    <name type="scientific">Anguilla anguilla</name>
    <name type="common">European freshwater eel</name>
    <name type="synonym">Muraena anguilla</name>
    <dbReference type="NCBI Taxonomy" id="7936"/>
    <lineage>
        <taxon>Eukaryota</taxon>
        <taxon>Metazoa</taxon>
        <taxon>Chordata</taxon>
        <taxon>Craniata</taxon>
        <taxon>Vertebrata</taxon>
        <taxon>Euteleostomi</taxon>
        <taxon>Actinopterygii</taxon>
        <taxon>Neopterygii</taxon>
        <taxon>Teleostei</taxon>
        <taxon>Anguilliformes</taxon>
        <taxon>Anguillidae</taxon>
        <taxon>Anguilla</taxon>
    </lineage>
</organism>
<name>A0A0E9SZI5_ANGAN</name>
<dbReference type="AlphaFoldDB" id="A0A0E9SZI5"/>
<evidence type="ECO:0000313" key="1">
    <source>
        <dbReference type="EMBL" id="JAH46687.1"/>
    </source>
</evidence>
<accession>A0A0E9SZI5</accession>
<reference evidence="1" key="2">
    <citation type="journal article" date="2015" name="Fish Shellfish Immunol.">
        <title>Early steps in the European eel (Anguilla anguilla)-Vibrio vulnificus interaction in the gills: Role of the RtxA13 toxin.</title>
        <authorList>
            <person name="Callol A."/>
            <person name="Pajuelo D."/>
            <person name="Ebbesson L."/>
            <person name="Teles M."/>
            <person name="MacKenzie S."/>
            <person name="Amaro C."/>
        </authorList>
    </citation>
    <scope>NUCLEOTIDE SEQUENCE</scope>
</reference>
<sequence length="35" mass="3734">MPCFCPVCLFHVNDSATTSNVVIAVTCLKSLYVSA</sequence>
<proteinExistence type="predicted"/>
<dbReference type="EMBL" id="GBXM01061890">
    <property type="protein sequence ID" value="JAH46687.1"/>
    <property type="molecule type" value="Transcribed_RNA"/>
</dbReference>
<protein>
    <submittedName>
        <fullName evidence="1">Uncharacterized protein</fullName>
    </submittedName>
</protein>
<reference evidence="1" key="1">
    <citation type="submission" date="2014-11" db="EMBL/GenBank/DDBJ databases">
        <authorList>
            <person name="Amaro Gonzalez C."/>
        </authorList>
    </citation>
    <scope>NUCLEOTIDE SEQUENCE</scope>
</reference>